<dbReference type="SUPFAM" id="SSF46785">
    <property type="entry name" value="Winged helix' DNA-binding domain"/>
    <property type="match status" value="1"/>
</dbReference>
<dbReference type="InterPro" id="IPR039422">
    <property type="entry name" value="MarR/SlyA-like"/>
</dbReference>
<protein>
    <submittedName>
        <fullName evidence="2">MarR family winged helix-turn-helix transcriptional regulator</fullName>
    </submittedName>
</protein>
<reference evidence="2 3" key="1">
    <citation type="submission" date="2022-10" db="EMBL/GenBank/DDBJ databases">
        <authorList>
            <person name="Xie J."/>
            <person name="Shen N."/>
        </authorList>
    </citation>
    <scope>NUCLEOTIDE SEQUENCE [LARGE SCALE GENOMIC DNA]</scope>
    <source>
        <strain evidence="2 3">DSM 41681</strain>
    </source>
</reference>
<evidence type="ECO:0000313" key="3">
    <source>
        <dbReference type="Proteomes" id="UP001352223"/>
    </source>
</evidence>
<evidence type="ECO:0000259" key="1">
    <source>
        <dbReference type="PROSITE" id="PS50995"/>
    </source>
</evidence>
<dbReference type="SMART" id="SM00347">
    <property type="entry name" value="HTH_MARR"/>
    <property type="match status" value="1"/>
</dbReference>
<proteinExistence type="predicted"/>
<dbReference type="InterPro" id="IPR036388">
    <property type="entry name" value="WH-like_DNA-bd_sf"/>
</dbReference>
<sequence>MTDEVGLADLLTRRLGYLMKHAYLRLADLLGEALAPYDVHPKELGVLSVIAADGAERSQNELAAAIGMDRTTMVAVIDGLQGKGLVERHRSVRDRRRNVVTLTEAGSTCLRDADRARVEAEAAFLAPLDADTAARLTAALRTLYDAHETGSAAARAVVPGQDAAVCFGDRTGGTTPSAKP</sequence>
<dbReference type="Pfam" id="PF12802">
    <property type="entry name" value="MarR_2"/>
    <property type="match status" value="1"/>
</dbReference>
<dbReference type="EMBL" id="JAOZYB010000325">
    <property type="protein sequence ID" value="MEB3965184.1"/>
    <property type="molecule type" value="Genomic_DNA"/>
</dbReference>
<comment type="caution">
    <text evidence="2">The sequence shown here is derived from an EMBL/GenBank/DDBJ whole genome shotgun (WGS) entry which is preliminary data.</text>
</comment>
<dbReference type="PRINTS" id="PR00598">
    <property type="entry name" value="HTHMARR"/>
</dbReference>
<name>A0ABU6CKD2_9ACTN</name>
<dbReference type="RefSeq" id="WP_324773214.1">
    <property type="nucleotide sequence ID" value="NZ_BAAATS010000028.1"/>
</dbReference>
<dbReference type="InterPro" id="IPR000835">
    <property type="entry name" value="HTH_MarR-typ"/>
</dbReference>
<accession>A0ABU6CKD2</accession>
<dbReference type="PROSITE" id="PS50995">
    <property type="entry name" value="HTH_MARR_2"/>
    <property type="match status" value="1"/>
</dbReference>
<organism evidence="2 3">
    <name type="scientific">Streptomyces kunmingensis</name>
    <dbReference type="NCBI Taxonomy" id="68225"/>
    <lineage>
        <taxon>Bacteria</taxon>
        <taxon>Bacillati</taxon>
        <taxon>Actinomycetota</taxon>
        <taxon>Actinomycetes</taxon>
        <taxon>Kitasatosporales</taxon>
        <taxon>Streptomycetaceae</taxon>
        <taxon>Streptomyces</taxon>
    </lineage>
</organism>
<gene>
    <name evidence="2" type="ORF">OKJ48_33910</name>
</gene>
<feature type="domain" description="HTH marR-type" evidence="1">
    <location>
        <begin position="12"/>
        <end position="145"/>
    </location>
</feature>
<dbReference type="InterPro" id="IPR036390">
    <property type="entry name" value="WH_DNA-bd_sf"/>
</dbReference>
<dbReference type="PANTHER" id="PTHR33164">
    <property type="entry name" value="TRANSCRIPTIONAL REGULATOR, MARR FAMILY"/>
    <property type="match status" value="1"/>
</dbReference>
<dbReference type="Gene3D" id="1.10.10.10">
    <property type="entry name" value="Winged helix-like DNA-binding domain superfamily/Winged helix DNA-binding domain"/>
    <property type="match status" value="1"/>
</dbReference>
<keyword evidence="3" id="KW-1185">Reference proteome</keyword>
<dbReference type="Proteomes" id="UP001352223">
    <property type="component" value="Unassembled WGS sequence"/>
</dbReference>
<evidence type="ECO:0000313" key="2">
    <source>
        <dbReference type="EMBL" id="MEB3965184.1"/>
    </source>
</evidence>
<dbReference type="PANTHER" id="PTHR33164:SF95">
    <property type="entry name" value="TRANSCRIPTIONAL REGULATOR"/>
    <property type="match status" value="1"/>
</dbReference>